<accession>A0A1G2H7J0</accession>
<protein>
    <recommendedName>
        <fullName evidence="2">Nudix hydrolase domain-containing protein</fullName>
    </recommendedName>
</protein>
<gene>
    <name evidence="3" type="ORF">A2827_01870</name>
</gene>
<dbReference type="SUPFAM" id="SSF55811">
    <property type="entry name" value="Nudix"/>
    <property type="match status" value="1"/>
</dbReference>
<feature type="domain" description="Nudix hydrolase" evidence="2">
    <location>
        <begin position="79"/>
        <end position="238"/>
    </location>
</feature>
<evidence type="ECO:0000313" key="4">
    <source>
        <dbReference type="Proteomes" id="UP000177932"/>
    </source>
</evidence>
<evidence type="ECO:0000256" key="1">
    <source>
        <dbReference type="ARBA" id="ARBA00022801"/>
    </source>
</evidence>
<dbReference type="InterPro" id="IPR000086">
    <property type="entry name" value="NUDIX_hydrolase_dom"/>
</dbReference>
<dbReference type="InterPro" id="IPR015797">
    <property type="entry name" value="NUDIX_hydrolase-like_dom_sf"/>
</dbReference>
<dbReference type="Gene3D" id="3.90.79.10">
    <property type="entry name" value="Nucleoside Triphosphate Pyrophosphohydrolase"/>
    <property type="match status" value="1"/>
</dbReference>
<comment type="caution">
    <text evidence="3">The sequence shown here is derived from an EMBL/GenBank/DDBJ whole genome shotgun (WGS) entry which is preliminary data.</text>
</comment>
<dbReference type="AlphaFoldDB" id="A0A1G2H7J0"/>
<dbReference type="InterPro" id="IPR020084">
    <property type="entry name" value="NUDIX_hydrolase_CS"/>
</dbReference>
<dbReference type="EMBL" id="MHOD01000007">
    <property type="protein sequence ID" value="OGZ58437.1"/>
    <property type="molecule type" value="Genomic_DNA"/>
</dbReference>
<dbReference type="PROSITE" id="PS00893">
    <property type="entry name" value="NUDIX_BOX"/>
    <property type="match status" value="1"/>
</dbReference>
<dbReference type="Pfam" id="PF00293">
    <property type="entry name" value="NUDIX"/>
    <property type="match status" value="1"/>
</dbReference>
<evidence type="ECO:0000259" key="2">
    <source>
        <dbReference type="PROSITE" id="PS51462"/>
    </source>
</evidence>
<name>A0A1G2H7J0_9BACT</name>
<evidence type="ECO:0000313" key="3">
    <source>
        <dbReference type="EMBL" id="OGZ58437.1"/>
    </source>
</evidence>
<keyword evidence="1" id="KW-0378">Hydrolase</keyword>
<sequence>MYKIGGWIMPFENLGVNPRIIRPMTDEEELERDWVVELNGQIIKKVNHLRLFHPRIQYEYQFGMRNEGYCGVISHAYGGGGSIILPWIIIERQLFVCVVRQYRPTIREENVLNAPMGRLDFGEEHLETAIRELREETGFTVSPDRIKLLPGNNINPQASSHDTSRNNEGLHFFSIEILPDEVWPIMPGFYAFKPQLLSVPEDSDEKIDACYFIPWRDAAKLEEMTTRGIVGTLLSVLDLSKIS</sequence>
<dbReference type="PROSITE" id="PS51462">
    <property type="entry name" value="NUDIX"/>
    <property type="match status" value="1"/>
</dbReference>
<dbReference type="Proteomes" id="UP000177932">
    <property type="component" value="Unassembled WGS sequence"/>
</dbReference>
<dbReference type="STRING" id="1802158.A2827_01870"/>
<reference evidence="3 4" key="1">
    <citation type="journal article" date="2016" name="Nat. Commun.">
        <title>Thousands of microbial genomes shed light on interconnected biogeochemical processes in an aquifer system.</title>
        <authorList>
            <person name="Anantharaman K."/>
            <person name="Brown C.T."/>
            <person name="Hug L.A."/>
            <person name="Sharon I."/>
            <person name="Castelle C.J."/>
            <person name="Probst A.J."/>
            <person name="Thomas B.C."/>
            <person name="Singh A."/>
            <person name="Wilkins M.J."/>
            <person name="Karaoz U."/>
            <person name="Brodie E.L."/>
            <person name="Williams K.H."/>
            <person name="Hubbard S.S."/>
            <person name="Banfield J.F."/>
        </authorList>
    </citation>
    <scope>NUCLEOTIDE SEQUENCE [LARGE SCALE GENOMIC DNA]</scope>
</reference>
<organism evidence="3 4">
    <name type="scientific">Candidatus Spechtbacteria bacterium RIFCSPHIGHO2_01_FULL_43_30</name>
    <dbReference type="NCBI Taxonomy" id="1802158"/>
    <lineage>
        <taxon>Bacteria</taxon>
        <taxon>Candidatus Spechtiibacteriota</taxon>
    </lineage>
</organism>
<proteinExistence type="predicted"/>
<dbReference type="GO" id="GO:0016787">
    <property type="term" value="F:hydrolase activity"/>
    <property type="evidence" value="ECO:0007669"/>
    <property type="project" value="UniProtKB-KW"/>
</dbReference>